<gene>
    <name evidence="2" type="ORF">ISP17_12575</name>
</gene>
<dbReference type="InterPro" id="IPR003848">
    <property type="entry name" value="DUF218"/>
</dbReference>
<feature type="domain" description="DUF218" evidence="1">
    <location>
        <begin position="69"/>
        <end position="230"/>
    </location>
</feature>
<dbReference type="InterPro" id="IPR051599">
    <property type="entry name" value="Cell_Envelope_Assoc"/>
</dbReference>
<dbReference type="PANTHER" id="PTHR30336">
    <property type="entry name" value="INNER MEMBRANE PROTEIN, PROBABLE PERMEASE"/>
    <property type="match status" value="1"/>
</dbReference>
<name>A0ABW8JYF7_9GAMM</name>
<sequence>MSLAVLGMLVLLAGGLAWRGYRRGSVAVVLVALAGTLAVGDGPLPGWMLDRLQTGYTTQPSAPWAARNVILLLGAGTVRDVEGQAEPPLYGYGRIARAAVLYRQCHASGNDCKVLASGGDPLHNGHSEAAVYGDLLLALGVPAADLMLEQRSLSTWQNAQFSRPLLLAYQPQRVLLVSSGLHLRRSLLYFAHFGIRPEPVRGDLVRAVPSWLPQAWNAALFDAALHEYIGLVRYRVYNALGKNAPPVTAPLIPAAR</sequence>
<dbReference type="Gene3D" id="3.40.50.620">
    <property type="entry name" value="HUPs"/>
    <property type="match status" value="1"/>
</dbReference>
<dbReference type="CDD" id="cd06259">
    <property type="entry name" value="YdcF-like"/>
    <property type="match status" value="1"/>
</dbReference>
<dbReference type="InterPro" id="IPR014729">
    <property type="entry name" value="Rossmann-like_a/b/a_fold"/>
</dbReference>
<dbReference type="Proteomes" id="UP001620460">
    <property type="component" value="Unassembled WGS sequence"/>
</dbReference>
<evidence type="ECO:0000313" key="3">
    <source>
        <dbReference type="Proteomes" id="UP001620460"/>
    </source>
</evidence>
<keyword evidence="3" id="KW-1185">Reference proteome</keyword>
<organism evidence="2 3">
    <name type="scientific">Dyella ginsengisoli</name>
    <dbReference type="NCBI Taxonomy" id="363848"/>
    <lineage>
        <taxon>Bacteria</taxon>
        <taxon>Pseudomonadati</taxon>
        <taxon>Pseudomonadota</taxon>
        <taxon>Gammaproteobacteria</taxon>
        <taxon>Lysobacterales</taxon>
        <taxon>Rhodanobacteraceae</taxon>
        <taxon>Dyella</taxon>
    </lineage>
</organism>
<proteinExistence type="predicted"/>
<accession>A0ABW8JYF7</accession>
<evidence type="ECO:0000259" key="1">
    <source>
        <dbReference type="Pfam" id="PF02698"/>
    </source>
</evidence>
<dbReference type="RefSeq" id="WP_404633640.1">
    <property type="nucleotide sequence ID" value="NZ_JADIKM010000003.1"/>
</dbReference>
<dbReference type="Pfam" id="PF02698">
    <property type="entry name" value="DUF218"/>
    <property type="match status" value="1"/>
</dbReference>
<evidence type="ECO:0000313" key="2">
    <source>
        <dbReference type="EMBL" id="MFK2904792.1"/>
    </source>
</evidence>
<reference evidence="2 3" key="1">
    <citation type="submission" date="2020-10" db="EMBL/GenBank/DDBJ databases">
        <title>Phylogeny of dyella-like bacteria.</title>
        <authorList>
            <person name="Fu J."/>
        </authorList>
    </citation>
    <scope>NUCLEOTIDE SEQUENCE [LARGE SCALE GENOMIC DNA]</scope>
    <source>
        <strain evidence="2 3">Gsoil3046</strain>
    </source>
</reference>
<dbReference type="PANTHER" id="PTHR30336:SF4">
    <property type="entry name" value="ENVELOPE BIOGENESIS FACTOR ELYC"/>
    <property type="match status" value="1"/>
</dbReference>
<protein>
    <submittedName>
        <fullName evidence="2">YdcF family protein</fullName>
    </submittedName>
</protein>
<comment type="caution">
    <text evidence="2">The sequence shown here is derived from an EMBL/GenBank/DDBJ whole genome shotgun (WGS) entry which is preliminary data.</text>
</comment>
<dbReference type="EMBL" id="JADIKM010000003">
    <property type="protein sequence ID" value="MFK2904792.1"/>
    <property type="molecule type" value="Genomic_DNA"/>
</dbReference>